<dbReference type="InterPro" id="IPR036691">
    <property type="entry name" value="Endo/exonu/phosph_ase_sf"/>
</dbReference>
<keyword evidence="3" id="KW-1185">Reference proteome</keyword>
<name>A0A2T0MGG9_9FLAO</name>
<evidence type="ECO:0000313" key="2">
    <source>
        <dbReference type="EMBL" id="PRX56678.1"/>
    </source>
</evidence>
<dbReference type="AlphaFoldDB" id="A0A2T0MGG9"/>
<dbReference type="Proteomes" id="UP000237640">
    <property type="component" value="Unassembled WGS sequence"/>
</dbReference>
<dbReference type="SUPFAM" id="SSF56219">
    <property type="entry name" value="DNase I-like"/>
    <property type="match status" value="1"/>
</dbReference>
<sequence length="273" mass="31513">MLSEIGSEKTESAPDIIGLCEIENRKVLVDLVEHQNLLAHDYGIVHFPSPDERGIDVALLYKKRSFLPTSFVSHRLMLLDELGERNYTRDQLVVSGVLDDEPIHFLVNHWPSRRGGEQKSRPNRIKAAQLNKRIIDSILNLDVDAKIISMGDFNDDPKNDSFKKVLKTKGNRKTLDSMELFNPMEKLYKQGIGSLAYRDKWNLFDQFFMTSNLIQRNKGYFLWQAGVYAPSYLRTTNGKYAGYPFRTYAGTTYQGGYSDHFPVYLLLLKEYRD</sequence>
<dbReference type="Pfam" id="PF19580">
    <property type="entry name" value="Exo_endo_phos_3"/>
    <property type="match status" value="1"/>
</dbReference>
<dbReference type="PANTHER" id="PTHR42834">
    <property type="entry name" value="ENDONUCLEASE/EXONUCLEASE/PHOSPHATASE FAMILY PROTEIN (AFU_ORTHOLOGUE AFUA_3G09210)"/>
    <property type="match status" value="1"/>
</dbReference>
<evidence type="ECO:0000259" key="1">
    <source>
        <dbReference type="Pfam" id="PF19580"/>
    </source>
</evidence>
<proteinExistence type="predicted"/>
<organism evidence="2 3">
    <name type="scientific">Flagellimonas meridianipacifica</name>
    <dbReference type="NCBI Taxonomy" id="1080225"/>
    <lineage>
        <taxon>Bacteria</taxon>
        <taxon>Pseudomonadati</taxon>
        <taxon>Bacteroidota</taxon>
        <taxon>Flavobacteriia</taxon>
        <taxon>Flavobacteriales</taxon>
        <taxon>Flavobacteriaceae</taxon>
        <taxon>Flagellimonas</taxon>
    </lineage>
</organism>
<dbReference type="EMBL" id="PVYX01000001">
    <property type="protein sequence ID" value="PRX56678.1"/>
    <property type="molecule type" value="Genomic_DNA"/>
</dbReference>
<dbReference type="GO" id="GO:0003824">
    <property type="term" value="F:catalytic activity"/>
    <property type="evidence" value="ECO:0007669"/>
    <property type="project" value="InterPro"/>
</dbReference>
<dbReference type="InterPro" id="IPR005135">
    <property type="entry name" value="Endo/exonuclease/phosphatase"/>
</dbReference>
<gene>
    <name evidence="2" type="ORF">CLV81_0675</name>
</gene>
<reference evidence="2 3" key="1">
    <citation type="submission" date="2018-03" db="EMBL/GenBank/DDBJ databases">
        <title>Genomic Encyclopedia of Archaeal and Bacterial Type Strains, Phase II (KMG-II): from individual species to whole genera.</title>
        <authorList>
            <person name="Goeker M."/>
        </authorList>
    </citation>
    <scope>NUCLEOTIDE SEQUENCE [LARGE SCALE GENOMIC DNA]</scope>
    <source>
        <strain evidence="2 3">DSM 25027</strain>
    </source>
</reference>
<protein>
    <recommendedName>
        <fullName evidence="1">Endonuclease/exonuclease/phosphatase domain-containing protein</fullName>
    </recommendedName>
</protein>
<evidence type="ECO:0000313" key="3">
    <source>
        <dbReference type="Proteomes" id="UP000237640"/>
    </source>
</evidence>
<feature type="domain" description="Endonuclease/exonuclease/phosphatase" evidence="1">
    <location>
        <begin position="3"/>
        <end position="268"/>
    </location>
</feature>
<accession>A0A2T0MGG9</accession>
<dbReference type="Gene3D" id="3.60.10.10">
    <property type="entry name" value="Endonuclease/exonuclease/phosphatase"/>
    <property type="match status" value="1"/>
</dbReference>
<dbReference type="PANTHER" id="PTHR42834:SF1">
    <property type="entry name" value="ENDONUCLEASE_EXONUCLEASE_PHOSPHATASE FAMILY PROTEIN (AFU_ORTHOLOGUE AFUA_3G09210)"/>
    <property type="match status" value="1"/>
</dbReference>
<comment type="caution">
    <text evidence="2">The sequence shown here is derived from an EMBL/GenBank/DDBJ whole genome shotgun (WGS) entry which is preliminary data.</text>
</comment>